<keyword evidence="1" id="KW-0732">Signal</keyword>
<dbReference type="AlphaFoldDB" id="A0A846QTE1"/>
<dbReference type="GO" id="GO:0004806">
    <property type="term" value="F:triacylglycerol lipase activity"/>
    <property type="evidence" value="ECO:0007669"/>
    <property type="project" value="TreeGrafter"/>
</dbReference>
<feature type="domain" description="AB hydrolase-1" evidence="2">
    <location>
        <begin position="55"/>
        <end position="188"/>
    </location>
</feature>
<gene>
    <name evidence="3" type="ORF">GGR42_000692</name>
</gene>
<feature type="chain" id="PRO_5032370521" evidence="1">
    <location>
        <begin position="20"/>
        <end position="275"/>
    </location>
</feature>
<name>A0A846QTE1_9FLAO</name>
<evidence type="ECO:0000313" key="4">
    <source>
        <dbReference type="Proteomes" id="UP000590442"/>
    </source>
</evidence>
<dbReference type="RefSeq" id="WP_167960852.1">
    <property type="nucleotide sequence ID" value="NZ_JAATJJ010000001.1"/>
</dbReference>
<reference evidence="3 4" key="1">
    <citation type="submission" date="2020-03" db="EMBL/GenBank/DDBJ databases">
        <title>Genomic Encyclopedia of Type Strains, Phase IV (KMG-IV): sequencing the most valuable type-strain genomes for metagenomic binning, comparative biology and taxonomic classification.</title>
        <authorList>
            <person name="Goeker M."/>
        </authorList>
    </citation>
    <scope>NUCLEOTIDE SEQUENCE [LARGE SCALE GENOMIC DNA]</scope>
    <source>
        <strain evidence="3 4">DSM 29762</strain>
    </source>
</reference>
<dbReference type="InterPro" id="IPR029058">
    <property type="entry name" value="AB_hydrolase_fold"/>
</dbReference>
<dbReference type="InterPro" id="IPR000073">
    <property type="entry name" value="AB_hydrolase_1"/>
</dbReference>
<organism evidence="3 4">
    <name type="scientific">Saonia flava</name>
    <dbReference type="NCBI Taxonomy" id="523696"/>
    <lineage>
        <taxon>Bacteria</taxon>
        <taxon>Pseudomonadati</taxon>
        <taxon>Bacteroidota</taxon>
        <taxon>Flavobacteriia</taxon>
        <taxon>Flavobacteriales</taxon>
        <taxon>Flavobacteriaceae</taxon>
        <taxon>Saonia</taxon>
    </lineage>
</organism>
<evidence type="ECO:0000313" key="3">
    <source>
        <dbReference type="EMBL" id="NJB70230.1"/>
    </source>
</evidence>
<accession>A0A846QTE1</accession>
<feature type="signal peptide" evidence="1">
    <location>
        <begin position="1"/>
        <end position="19"/>
    </location>
</feature>
<comment type="caution">
    <text evidence="3">The sequence shown here is derived from an EMBL/GenBank/DDBJ whole genome shotgun (WGS) entry which is preliminary data.</text>
</comment>
<dbReference type="Proteomes" id="UP000590442">
    <property type="component" value="Unassembled WGS sequence"/>
</dbReference>
<sequence>MKQLTIVLLVLVALGTLSAQESEKIPYGYNEKVGKYFEVDPKTNLYYEVYGEGDPILLLHGGVYGYINEFEFFIAELSKTNKVLCLGTRGHVKSDIGHEPYTYNQRADDAKKFLEHLGIEKARVIGFSDGGYSALKLASNYPEKVIKMVVVGVGDQPEGSGVNYGYSEEKLMKDAGGYFKGRLESMPEPERWNESLQWLNELYEKDLISKETFEKIECPVLVIAGENDEYASPLKVLKAAELIEKSNVGIIPGCGHVVFYCNWKAVWAMTEGFLK</sequence>
<dbReference type="GO" id="GO:0046503">
    <property type="term" value="P:glycerolipid catabolic process"/>
    <property type="evidence" value="ECO:0007669"/>
    <property type="project" value="TreeGrafter"/>
</dbReference>
<evidence type="ECO:0000256" key="1">
    <source>
        <dbReference type="SAM" id="SignalP"/>
    </source>
</evidence>
<dbReference type="PANTHER" id="PTHR43433:SF5">
    <property type="entry name" value="AB HYDROLASE-1 DOMAIN-CONTAINING PROTEIN"/>
    <property type="match status" value="1"/>
</dbReference>
<protein>
    <submittedName>
        <fullName evidence="3">Pimeloyl-ACP methyl ester carboxylesterase</fullName>
    </submittedName>
</protein>
<dbReference type="InterPro" id="IPR050471">
    <property type="entry name" value="AB_hydrolase"/>
</dbReference>
<keyword evidence="4" id="KW-1185">Reference proteome</keyword>
<dbReference type="Gene3D" id="3.40.50.1820">
    <property type="entry name" value="alpha/beta hydrolase"/>
    <property type="match status" value="1"/>
</dbReference>
<dbReference type="Pfam" id="PF00561">
    <property type="entry name" value="Abhydrolase_1"/>
    <property type="match status" value="1"/>
</dbReference>
<dbReference type="EMBL" id="JAATJJ010000001">
    <property type="protein sequence ID" value="NJB70230.1"/>
    <property type="molecule type" value="Genomic_DNA"/>
</dbReference>
<dbReference type="PANTHER" id="PTHR43433">
    <property type="entry name" value="HYDROLASE, ALPHA/BETA FOLD FAMILY PROTEIN"/>
    <property type="match status" value="1"/>
</dbReference>
<evidence type="ECO:0000259" key="2">
    <source>
        <dbReference type="Pfam" id="PF00561"/>
    </source>
</evidence>
<proteinExistence type="predicted"/>
<dbReference type="SUPFAM" id="SSF53474">
    <property type="entry name" value="alpha/beta-Hydrolases"/>
    <property type="match status" value="1"/>
</dbReference>